<protein>
    <submittedName>
        <fullName evidence="4">Di-copper centre-containing protein</fullName>
    </submittedName>
</protein>
<proteinExistence type="predicted"/>
<evidence type="ECO:0000313" key="4">
    <source>
        <dbReference type="EMBL" id="PYH90972.1"/>
    </source>
</evidence>
<dbReference type="AlphaFoldDB" id="A0A319EJ46"/>
<feature type="domain" description="Tyrosinase copper-binding" evidence="3">
    <location>
        <begin position="243"/>
        <end position="254"/>
    </location>
</feature>
<accession>A0A319EJ46</accession>
<reference evidence="4 5" key="1">
    <citation type="submission" date="2018-02" db="EMBL/GenBank/DDBJ databases">
        <title>The genomes of Aspergillus section Nigri reveals drivers in fungal speciation.</title>
        <authorList>
            <consortium name="DOE Joint Genome Institute"/>
            <person name="Vesth T.C."/>
            <person name="Nybo J."/>
            <person name="Theobald S."/>
            <person name="Brandl J."/>
            <person name="Frisvad J.C."/>
            <person name="Nielsen K.F."/>
            <person name="Lyhne E.K."/>
            <person name="Kogle M.E."/>
            <person name="Kuo A."/>
            <person name="Riley R."/>
            <person name="Clum A."/>
            <person name="Nolan M."/>
            <person name="Lipzen A."/>
            <person name="Salamov A."/>
            <person name="Henrissat B."/>
            <person name="Wiebenga A."/>
            <person name="De vries R.P."/>
            <person name="Grigoriev I.V."/>
            <person name="Mortensen U.H."/>
            <person name="Andersen M.R."/>
            <person name="Baker S.E."/>
        </authorList>
    </citation>
    <scope>NUCLEOTIDE SEQUENCE [LARGE SCALE GENOMIC DNA]</scope>
    <source>
        <strain evidence="4 5">CBS 707.79</strain>
    </source>
</reference>
<evidence type="ECO:0000259" key="3">
    <source>
        <dbReference type="PROSITE" id="PS00498"/>
    </source>
</evidence>
<dbReference type="EMBL" id="KZ825961">
    <property type="protein sequence ID" value="PYH90972.1"/>
    <property type="molecule type" value="Genomic_DNA"/>
</dbReference>
<evidence type="ECO:0000313" key="5">
    <source>
        <dbReference type="Proteomes" id="UP000247810"/>
    </source>
</evidence>
<name>A0A319EJ46_9EURO</name>
<dbReference type="OrthoDB" id="6132182at2759"/>
<dbReference type="InterPro" id="IPR008922">
    <property type="entry name" value="Di-copper_centre_dom_sf"/>
</dbReference>
<dbReference type="Gene3D" id="1.10.1280.10">
    <property type="entry name" value="Di-copper center containing domain from catechol oxidase"/>
    <property type="match status" value="1"/>
</dbReference>
<dbReference type="GO" id="GO:0046872">
    <property type="term" value="F:metal ion binding"/>
    <property type="evidence" value="ECO:0007669"/>
    <property type="project" value="UniProtKB-KW"/>
</dbReference>
<keyword evidence="5" id="KW-1185">Reference proteome</keyword>
<dbReference type="PROSITE" id="PS00498">
    <property type="entry name" value="TYROSINASE_2"/>
    <property type="match status" value="1"/>
</dbReference>
<gene>
    <name evidence="4" type="ORF">BO71DRAFT_333253</name>
</gene>
<sequence>MIFVGSIISRGPAGTLLNNPCKPCLLAIITSCNAVNSRFCPGEYPSYRQEWRMLSLEDRQAYIAAVQCLSRSPSRLGFNGTTRYDDFVYSHLAVSDDTHGTPLSLPWHRLYVQIYEDALRRECGFNDVLAYWDWTLDAASDPTQSPIWSSEYGLGGNGTAPENCLLDGPLADLSPQYPEPHCLKRNFAAQGMYGAEYTAPIVEDIVTNSTTYHEFRERLETGPHRFIHLGIGGEMPELWSSNDPVFFLHHAQIDRLWWLWQRQGANGRFRGYQGAIDVEEVLKFSGLADDLTAGDVVSTETDALCYKY</sequence>
<dbReference type="SUPFAM" id="SSF48056">
    <property type="entry name" value="Di-copper centre-containing domain"/>
    <property type="match status" value="1"/>
</dbReference>
<dbReference type="InterPro" id="IPR050316">
    <property type="entry name" value="Tyrosinase/Hemocyanin"/>
</dbReference>
<dbReference type="PANTHER" id="PTHR11474">
    <property type="entry name" value="TYROSINASE FAMILY MEMBER"/>
    <property type="match status" value="1"/>
</dbReference>
<dbReference type="Proteomes" id="UP000247810">
    <property type="component" value="Unassembled WGS sequence"/>
</dbReference>
<dbReference type="Pfam" id="PF00264">
    <property type="entry name" value="Tyrosinase"/>
    <property type="match status" value="1"/>
</dbReference>
<dbReference type="VEuPathDB" id="FungiDB:BO71DRAFT_333253"/>
<dbReference type="InterPro" id="IPR002227">
    <property type="entry name" value="Tyrosinase_Cu-bd"/>
</dbReference>
<organism evidence="4 5">
    <name type="scientific">Aspergillus ellipticus CBS 707.79</name>
    <dbReference type="NCBI Taxonomy" id="1448320"/>
    <lineage>
        <taxon>Eukaryota</taxon>
        <taxon>Fungi</taxon>
        <taxon>Dikarya</taxon>
        <taxon>Ascomycota</taxon>
        <taxon>Pezizomycotina</taxon>
        <taxon>Eurotiomycetes</taxon>
        <taxon>Eurotiomycetidae</taxon>
        <taxon>Eurotiales</taxon>
        <taxon>Aspergillaceae</taxon>
        <taxon>Aspergillus</taxon>
        <taxon>Aspergillus subgen. Circumdati</taxon>
    </lineage>
</organism>
<dbReference type="PRINTS" id="PR00092">
    <property type="entry name" value="TYROSINASE"/>
</dbReference>
<dbReference type="PANTHER" id="PTHR11474:SF126">
    <property type="entry name" value="TYROSINASE-LIKE PROTEIN TYR-1-RELATED"/>
    <property type="match status" value="1"/>
</dbReference>
<keyword evidence="2" id="KW-0186">Copper</keyword>
<evidence type="ECO:0000256" key="2">
    <source>
        <dbReference type="ARBA" id="ARBA00023008"/>
    </source>
</evidence>
<dbReference type="GO" id="GO:0016491">
    <property type="term" value="F:oxidoreductase activity"/>
    <property type="evidence" value="ECO:0007669"/>
    <property type="project" value="InterPro"/>
</dbReference>
<dbReference type="STRING" id="1448320.A0A319EJ46"/>
<evidence type="ECO:0000256" key="1">
    <source>
        <dbReference type="ARBA" id="ARBA00022723"/>
    </source>
</evidence>
<keyword evidence="1" id="KW-0479">Metal-binding</keyword>